<dbReference type="PANTHER" id="PTHR34822:SF1">
    <property type="entry name" value="GRPB FAMILY PROTEIN"/>
    <property type="match status" value="1"/>
</dbReference>
<keyword evidence="2" id="KW-1185">Reference proteome</keyword>
<name>A0A2K4MK65_9NEIS</name>
<evidence type="ECO:0000313" key="1">
    <source>
        <dbReference type="EMBL" id="POA97453.1"/>
    </source>
</evidence>
<sequence length="186" mass="20329">MAERPFGASALLPNMADTLQIAPYHPGWPQCFEQTAATILVALGELADQAIIEHIGSTAVPGLPAKPVIDIMLGLPRLSDLEPYFPALAAAGFHHQPQMAAAMPDRHYFTQPAHLPRQVHLHAVTLDSDFWRDKLLFRDALRADSALRERYAALKQQLAEQNGDDRAGYTEAKSGFINAALAAAKR</sequence>
<proteinExistence type="predicted"/>
<dbReference type="EMBL" id="PPTF01000073">
    <property type="protein sequence ID" value="POA97453.1"/>
    <property type="molecule type" value="Genomic_DNA"/>
</dbReference>
<dbReference type="Proteomes" id="UP000236416">
    <property type="component" value="Unassembled WGS sequence"/>
</dbReference>
<organism evidence="1 2">
    <name type="scientific">Chromobacterium sinusclupearum</name>
    <dbReference type="NCBI Taxonomy" id="2077146"/>
    <lineage>
        <taxon>Bacteria</taxon>
        <taxon>Pseudomonadati</taxon>
        <taxon>Pseudomonadota</taxon>
        <taxon>Betaproteobacteria</taxon>
        <taxon>Neisseriales</taxon>
        <taxon>Chromobacteriaceae</taxon>
        <taxon>Chromobacterium</taxon>
    </lineage>
</organism>
<dbReference type="AlphaFoldDB" id="A0A2K4MK65"/>
<dbReference type="SUPFAM" id="SSF81301">
    <property type="entry name" value="Nucleotidyltransferase"/>
    <property type="match status" value="1"/>
</dbReference>
<gene>
    <name evidence="1" type="ORF">C2134_16615</name>
</gene>
<accession>A0A2K4MK65</accession>
<dbReference type="Pfam" id="PF04229">
    <property type="entry name" value="GrpB"/>
    <property type="match status" value="1"/>
</dbReference>
<dbReference type="Gene3D" id="3.30.460.10">
    <property type="entry name" value="Beta Polymerase, domain 2"/>
    <property type="match status" value="1"/>
</dbReference>
<dbReference type="InterPro" id="IPR043519">
    <property type="entry name" value="NT_sf"/>
</dbReference>
<comment type="caution">
    <text evidence="1">The sequence shown here is derived from an EMBL/GenBank/DDBJ whole genome shotgun (WGS) entry which is preliminary data.</text>
</comment>
<evidence type="ECO:0000313" key="2">
    <source>
        <dbReference type="Proteomes" id="UP000236416"/>
    </source>
</evidence>
<protein>
    <submittedName>
        <fullName evidence="1">GrpB family protein</fullName>
    </submittedName>
</protein>
<dbReference type="PANTHER" id="PTHR34822">
    <property type="entry name" value="GRPB DOMAIN PROTEIN (AFU_ORTHOLOGUE AFUA_1G01530)"/>
    <property type="match status" value="1"/>
</dbReference>
<reference evidence="1 2" key="1">
    <citation type="submission" date="2018-01" db="EMBL/GenBank/DDBJ databases">
        <title>Genomic Sequence of Chromobacterium MWU13-2610 from wild cranberry bogs within the Cape Cod National Seashore.</title>
        <authorList>
            <person name="O'Hara-Hanley K."/>
            <person name="Soby S."/>
            <person name="Harrison A."/>
        </authorList>
    </citation>
    <scope>NUCLEOTIDE SEQUENCE [LARGE SCALE GENOMIC DNA]</scope>
    <source>
        <strain evidence="1 2">MWU13-2610</strain>
    </source>
</reference>
<dbReference type="InterPro" id="IPR007344">
    <property type="entry name" value="GrpB/CoaE"/>
</dbReference>